<evidence type="ECO:0000313" key="5">
    <source>
        <dbReference type="EMBL" id="SNT28786.1"/>
    </source>
</evidence>
<evidence type="ECO:0000256" key="2">
    <source>
        <dbReference type="ARBA" id="ARBA00023015"/>
    </source>
</evidence>
<dbReference type="OrthoDB" id="8637336at2"/>
<reference evidence="5 6" key="1">
    <citation type="submission" date="2017-06" db="EMBL/GenBank/DDBJ databases">
        <authorList>
            <person name="Kim H.J."/>
            <person name="Triplett B.A."/>
        </authorList>
    </citation>
    <scope>NUCLEOTIDE SEQUENCE [LARGE SCALE GENOMIC DNA]</scope>
    <source>
        <strain evidence="5 6">U15</strain>
    </source>
</reference>
<keyword evidence="2" id="KW-0805">Transcription regulation</keyword>
<evidence type="ECO:0000256" key="1">
    <source>
        <dbReference type="ARBA" id="ARBA00010234"/>
    </source>
</evidence>
<proteinExistence type="inferred from homology"/>
<organism evidence="5 6">
    <name type="scientific">Noviherbaspirillum humi</name>
    <dbReference type="NCBI Taxonomy" id="1688639"/>
    <lineage>
        <taxon>Bacteria</taxon>
        <taxon>Pseudomonadati</taxon>
        <taxon>Pseudomonadota</taxon>
        <taxon>Betaproteobacteria</taxon>
        <taxon>Burkholderiales</taxon>
        <taxon>Oxalobacteraceae</taxon>
        <taxon>Noviherbaspirillum</taxon>
    </lineage>
</organism>
<protein>
    <recommendedName>
        <fullName evidence="7">Phage antitermination protein Q</fullName>
    </recommendedName>
</protein>
<dbReference type="GO" id="GO:0060567">
    <property type="term" value="P:negative regulation of termination of DNA-templated transcription"/>
    <property type="evidence" value="ECO:0007669"/>
    <property type="project" value="InterPro"/>
</dbReference>
<evidence type="ECO:0000256" key="3">
    <source>
        <dbReference type="ARBA" id="ARBA00023125"/>
    </source>
</evidence>
<keyword evidence="6" id="KW-1185">Reference proteome</keyword>
<dbReference type="EMBL" id="FZOT01000022">
    <property type="protein sequence ID" value="SNT28786.1"/>
    <property type="molecule type" value="Genomic_DNA"/>
</dbReference>
<dbReference type="Proteomes" id="UP000198284">
    <property type="component" value="Unassembled WGS sequence"/>
</dbReference>
<evidence type="ECO:0008006" key="7">
    <source>
        <dbReference type="Google" id="ProtNLM"/>
    </source>
</evidence>
<keyword evidence="3" id="KW-0238">DNA-binding</keyword>
<accession>A0A239LDR7</accession>
<keyword evidence="4" id="KW-0804">Transcription</keyword>
<dbReference type="InterPro" id="IPR010534">
    <property type="entry name" value="Phage_933W_GpQ"/>
</dbReference>
<comment type="similarity">
    <text evidence="1">Belongs to the phage antitermination Q type 1 family.</text>
</comment>
<dbReference type="Pfam" id="PF06530">
    <property type="entry name" value="Phage_antitermQ"/>
    <property type="match status" value="1"/>
</dbReference>
<evidence type="ECO:0000256" key="4">
    <source>
        <dbReference type="ARBA" id="ARBA00023163"/>
    </source>
</evidence>
<dbReference type="AlphaFoldDB" id="A0A239LDR7"/>
<name>A0A239LDR7_9BURK</name>
<sequence>MIEWVHVRLERWGEWASGRQRIGGCGISSAYQLVHARSTATPDPLAHGEEMEIDAALAAIKLRRPQLYDVAYARYVQCLSNLTIAGRTHCHVDTVYNRLNALHKLIDKHITERRARAVRRAA</sequence>
<evidence type="ECO:0000313" key="6">
    <source>
        <dbReference type="Proteomes" id="UP000198284"/>
    </source>
</evidence>
<gene>
    <name evidence="5" type="ORF">SAMN06265795_12229</name>
</gene>
<dbReference type="GO" id="GO:0003677">
    <property type="term" value="F:DNA binding"/>
    <property type="evidence" value="ECO:0007669"/>
    <property type="project" value="UniProtKB-KW"/>
</dbReference>
<dbReference type="RefSeq" id="WP_089401414.1">
    <property type="nucleotide sequence ID" value="NZ_FZOT01000022.1"/>
</dbReference>